<evidence type="ECO:0000313" key="2">
    <source>
        <dbReference type="Proteomes" id="UP000324629"/>
    </source>
</evidence>
<organism evidence="1 2">
    <name type="scientific">Paragonimus westermani</name>
    <dbReference type="NCBI Taxonomy" id="34504"/>
    <lineage>
        <taxon>Eukaryota</taxon>
        <taxon>Metazoa</taxon>
        <taxon>Spiralia</taxon>
        <taxon>Lophotrochozoa</taxon>
        <taxon>Platyhelminthes</taxon>
        <taxon>Trematoda</taxon>
        <taxon>Digenea</taxon>
        <taxon>Plagiorchiida</taxon>
        <taxon>Troglotremata</taxon>
        <taxon>Troglotrematidae</taxon>
        <taxon>Paragonimus</taxon>
    </lineage>
</organism>
<dbReference type="AlphaFoldDB" id="A0A5J4NH51"/>
<keyword evidence="2" id="KW-1185">Reference proteome</keyword>
<evidence type="ECO:0008006" key="3">
    <source>
        <dbReference type="Google" id="ProtNLM"/>
    </source>
</evidence>
<comment type="caution">
    <text evidence="1">The sequence shown here is derived from an EMBL/GenBank/DDBJ whole genome shotgun (WGS) entry which is preliminary data.</text>
</comment>
<sequence length="406" mass="44379">VFLFCHLCSNHTKTRKVLFCTFFSSHCIPPFLRNDAAASLFYVGAPPPYPGAVSQSDGGWGPSTFIPQPTPPYPTPPYPNSGVTNTGANFNSSDQPMSSAHAEILERRRGEQTSVITYERFQASESVVNLLRLRDSSACGDPLPQGELRLFIDDDTLPLGVPVLGLVLDQHLSNRCSDAIRVMEEGVVKTDGTRKSAEFRLDARLFDVECTDDIVVLTRSTEDLQVVLSNVSSRVDLYGMRFAPSKCKLLSPSRPAGLTTGMASHSNIVSSARWLQLHLYIRSLLSIDCAVLLAGSTEASCRGKTFRSLLIVSACAPVDCIDLDVRNVFSSDLAALLRLIHGSDVNFQVDRFCEAESRLQWCHIARILTGDCYDCALSTGCLYPALASDIVRVIDVFGVFLALTQT</sequence>
<protein>
    <recommendedName>
        <fullName evidence="3">Reverse transcriptase domain-containing protein</fullName>
    </recommendedName>
</protein>
<feature type="non-terminal residue" evidence="1">
    <location>
        <position position="406"/>
    </location>
</feature>
<name>A0A5J4NH51_9TREM</name>
<gene>
    <name evidence="1" type="ORF">DEA37_0007696</name>
</gene>
<dbReference type="EMBL" id="QNGE01002934">
    <property type="protein sequence ID" value="KAA3674760.1"/>
    <property type="molecule type" value="Genomic_DNA"/>
</dbReference>
<feature type="non-terminal residue" evidence="1">
    <location>
        <position position="1"/>
    </location>
</feature>
<accession>A0A5J4NH51</accession>
<dbReference type="Proteomes" id="UP000324629">
    <property type="component" value="Unassembled WGS sequence"/>
</dbReference>
<reference evidence="1 2" key="1">
    <citation type="journal article" date="2019" name="Gigascience">
        <title>Whole-genome sequence of the oriental lung fluke Paragonimus westermani.</title>
        <authorList>
            <person name="Oey H."/>
            <person name="Zakrzewski M."/>
            <person name="Narain K."/>
            <person name="Devi K.R."/>
            <person name="Agatsuma T."/>
            <person name="Nawaratna S."/>
            <person name="Gobert G.N."/>
            <person name="Jones M.K."/>
            <person name="Ragan M.A."/>
            <person name="McManus D.P."/>
            <person name="Krause L."/>
        </authorList>
    </citation>
    <scope>NUCLEOTIDE SEQUENCE [LARGE SCALE GENOMIC DNA]</scope>
    <source>
        <strain evidence="1 2">IND2009</strain>
    </source>
</reference>
<evidence type="ECO:0000313" key="1">
    <source>
        <dbReference type="EMBL" id="KAA3674760.1"/>
    </source>
</evidence>
<proteinExistence type="predicted"/>